<dbReference type="GO" id="GO:0061630">
    <property type="term" value="F:ubiquitin protein ligase activity"/>
    <property type="evidence" value="ECO:0007669"/>
    <property type="project" value="UniProtKB-EC"/>
</dbReference>
<gene>
    <name evidence="11" type="ORF">CEP51_006426</name>
</gene>
<evidence type="ECO:0000256" key="8">
    <source>
        <dbReference type="ARBA" id="ARBA00022833"/>
    </source>
</evidence>
<keyword evidence="5" id="KW-0677">Repeat</keyword>
<evidence type="ECO:0000256" key="1">
    <source>
        <dbReference type="ARBA" id="ARBA00001798"/>
    </source>
</evidence>
<protein>
    <recommendedName>
        <fullName evidence="2">RBR-type E3 ubiquitin transferase</fullName>
        <ecNumber evidence="2">2.3.2.31</ecNumber>
    </recommendedName>
</protein>
<evidence type="ECO:0000256" key="3">
    <source>
        <dbReference type="ARBA" id="ARBA00022679"/>
    </source>
</evidence>
<feature type="compositionally biased region" description="Polar residues" evidence="9">
    <location>
        <begin position="206"/>
        <end position="220"/>
    </location>
</feature>
<dbReference type="EC" id="2.3.2.31" evidence="2"/>
<dbReference type="EMBL" id="NKCL01000140">
    <property type="protein sequence ID" value="RSL80643.1"/>
    <property type="molecule type" value="Genomic_DNA"/>
</dbReference>
<evidence type="ECO:0000256" key="4">
    <source>
        <dbReference type="ARBA" id="ARBA00022723"/>
    </source>
</evidence>
<name>A0A428RT02_9HYPO</name>
<dbReference type="CDD" id="cd20335">
    <property type="entry name" value="BRcat_RBR"/>
    <property type="match status" value="1"/>
</dbReference>
<evidence type="ECO:0000256" key="6">
    <source>
        <dbReference type="ARBA" id="ARBA00022771"/>
    </source>
</evidence>
<organism evidence="11 12">
    <name type="scientific">Fusarium floridanum</name>
    <dbReference type="NCBI Taxonomy" id="1325733"/>
    <lineage>
        <taxon>Eukaryota</taxon>
        <taxon>Fungi</taxon>
        <taxon>Dikarya</taxon>
        <taxon>Ascomycota</taxon>
        <taxon>Pezizomycotina</taxon>
        <taxon>Sordariomycetes</taxon>
        <taxon>Hypocreomycetidae</taxon>
        <taxon>Hypocreales</taxon>
        <taxon>Nectriaceae</taxon>
        <taxon>Fusarium</taxon>
        <taxon>Fusarium solani species complex</taxon>
    </lineage>
</organism>
<comment type="catalytic activity">
    <reaction evidence="1">
        <text>[E2 ubiquitin-conjugating enzyme]-S-ubiquitinyl-L-cysteine + [acceptor protein]-L-lysine = [E2 ubiquitin-conjugating enzyme]-L-cysteine + [acceptor protein]-N(6)-ubiquitinyl-L-lysine.</text>
        <dbReference type="EC" id="2.3.2.31"/>
    </reaction>
</comment>
<dbReference type="InterPro" id="IPR031127">
    <property type="entry name" value="E3_UB_ligase_RBR"/>
</dbReference>
<dbReference type="Gene3D" id="1.20.120.1750">
    <property type="match status" value="1"/>
</dbReference>
<evidence type="ECO:0000256" key="9">
    <source>
        <dbReference type="SAM" id="MobiDB-lite"/>
    </source>
</evidence>
<dbReference type="InterPro" id="IPR044066">
    <property type="entry name" value="TRIAD_supradom"/>
</dbReference>
<feature type="compositionally biased region" description="Pro residues" evidence="9">
    <location>
        <begin position="50"/>
        <end position="61"/>
    </location>
</feature>
<feature type="region of interest" description="Disordered" evidence="9">
    <location>
        <begin position="1"/>
        <end position="128"/>
    </location>
</feature>
<feature type="compositionally biased region" description="Pro residues" evidence="9">
    <location>
        <begin position="23"/>
        <end position="39"/>
    </location>
</feature>
<dbReference type="PANTHER" id="PTHR11685">
    <property type="entry name" value="RBR FAMILY RING FINGER AND IBR DOMAIN-CONTAINING"/>
    <property type="match status" value="1"/>
</dbReference>
<feature type="region of interest" description="Disordered" evidence="9">
    <location>
        <begin position="291"/>
        <end position="326"/>
    </location>
</feature>
<keyword evidence="8" id="KW-0862">Zinc</keyword>
<feature type="region of interest" description="Disordered" evidence="9">
    <location>
        <begin position="539"/>
        <end position="583"/>
    </location>
</feature>
<evidence type="ECO:0000313" key="12">
    <source>
        <dbReference type="Proteomes" id="UP000287972"/>
    </source>
</evidence>
<accession>A0A428RT02</accession>
<evidence type="ECO:0000313" key="11">
    <source>
        <dbReference type="EMBL" id="RSL80643.1"/>
    </source>
</evidence>
<feature type="compositionally biased region" description="Basic and acidic residues" evidence="9">
    <location>
        <begin position="542"/>
        <end position="559"/>
    </location>
</feature>
<dbReference type="GO" id="GO:0016567">
    <property type="term" value="P:protein ubiquitination"/>
    <property type="evidence" value="ECO:0007669"/>
    <property type="project" value="InterPro"/>
</dbReference>
<evidence type="ECO:0000256" key="2">
    <source>
        <dbReference type="ARBA" id="ARBA00012251"/>
    </source>
</evidence>
<dbReference type="GO" id="GO:0008270">
    <property type="term" value="F:zinc ion binding"/>
    <property type="evidence" value="ECO:0007669"/>
    <property type="project" value="UniProtKB-KW"/>
</dbReference>
<feature type="compositionally biased region" description="Low complexity" evidence="9">
    <location>
        <begin position="256"/>
        <end position="272"/>
    </location>
</feature>
<dbReference type="CDD" id="cd20336">
    <property type="entry name" value="Rcat_RBR"/>
    <property type="match status" value="1"/>
</dbReference>
<evidence type="ECO:0000256" key="5">
    <source>
        <dbReference type="ARBA" id="ARBA00022737"/>
    </source>
</evidence>
<feature type="compositionally biased region" description="Low complexity" evidence="9">
    <location>
        <begin position="62"/>
        <end position="71"/>
    </location>
</feature>
<keyword evidence="6" id="KW-0863">Zinc-finger</keyword>
<comment type="caution">
    <text evidence="11">The sequence shown here is derived from an EMBL/GenBank/DDBJ whole genome shotgun (WGS) entry which is preliminary data.</text>
</comment>
<dbReference type="SMART" id="SM00647">
    <property type="entry name" value="IBR"/>
    <property type="match status" value="2"/>
</dbReference>
<dbReference type="SUPFAM" id="SSF57850">
    <property type="entry name" value="RING/U-box"/>
    <property type="match status" value="2"/>
</dbReference>
<dbReference type="InterPro" id="IPR002867">
    <property type="entry name" value="IBR_dom"/>
</dbReference>
<feature type="domain" description="RING-type" evidence="10">
    <location>
        <begin position="364"/>
        <end position="639"/>
    </location>
</feature>
<feature type="compositionally biased region" description="Low complexity" evidence="9">
    <location>
        <begin position="560"/>
        <end position="569"/>
    </location>
</feature>
<keyword evidence="3" id="KW-0808">Transferase</keyword>
<sequence length="653" mass="72605">MLRSFKNRASGVFRKKKAAPTDTEPPPVPDLPLPVPPSPADTSAPGPARYIPPPPPPPPYSLPSTSLYTPSTVSTRPEQNQQEQEREQEQEQELQFWDDHQQDQLLDQAPAPQPSAQEPSASDPFAPKYVPYMEATPLKNNMFAGNAGRYGRVNPDIMGGFGDDDDSIWLVDDEESDGEQRREQRNSQARSSNSLHTPSRPVSRHSAASSSRTPAMTQTLDAGPAPPNSSLRPAFQYHVPSLLDDDEFTSGTLSSTVATPETPPTQETSPAPRRGYGPVAASILNLTDLGVDADDIDEPPSKRRNVAPLPTRPAVASSSSSSSSSLVNPYVARFQQPDDANATASLRQLDESADDVADDFSFGQRYQKAPDSSDVIVTHQRIPASVSVGEVECLLSIESDLSSKLWTEIRCPECRELLEYADIQRYANNQTFTRYETLALRAAMSEAENFIWCTSGCGSGQIHDSGSEQPIVTCLHCGHRSCFHHNVAWHQTLSCDEYDQLLADPENFRSNLEIENEKWSEAQRAQLEADRAMAQGLLAEDQAERRRQEERERKEREQAQKAAKLARQIAARRKREEEQSRATVNQTTKPCPGCGWAIEKNKGCSHMTCIKCKHEFCFECGANHREIMKNDNSVHKRTCRYHPDNLEDYEGTE</sequence>
<dbReference type="PROSITE" id="PS51873">
    <property type="entry name" value="TRIAD"/>
    <property type="match status" value="1"/>
</dbReference>
<evidence type="ECO:0000259" key="10">
    <source>
        <dbReference type="PROSITE" id="PS51873"/>
    </source>
</evidence>
<dbReference type="Pfam" id="PF01485">
    <property type="entry name" value="IBR"/>
    <property type="match status" value="1"/>
</dbReference>
<feature type="compositionally biased region" description="Acidic residues" evidence="9">
    <location>
        <begin position="162"/>
        <end position="177"/>
    </location>
</feature>
<feature type="compositionally biased region" description="Low complexity" evidence="9">
    <location>
        <begin position="103"/>
        <end position="124"/>
    </location>
</feature>
<evidence type="ECO:0000256" key="7">
    <source>
        <dbReference type="ARBA" id="ARBA00022786"/>
    </source>
</evidence>
<dbReference type="Proteomes" id="UP000287972">
    <property type="component" value="Unassembled WGS sequence"/>
</dbReference>
<proteinExistence type="predicted"/>
<keyword evidence="4" id="KW-0479">Metal-binding</keyword>
<keyword evidence="12" id="KW-1185">Reference proteome</keyword>
<keyword evidence="7" id="KW-0833">Ubl conjugation pathway</keyword>
<reference evidence="11 12" key="1">
    <citation type="submission" date="2017-06" db="EMBL/GenBank/DDBJ databases">
        <title>Comparative genomic analysis of Ambrosia Fusariam Clade fungi.</title>
        <authorList>
            <person name="Stajich J.E."/>
            <person name="Carrillo J."/>
            <person name="Kijimoto T."/>
            <person name="Eskalen A."/>
            <person name="O'Donnell K."/>
            <person name="Kasson M."/>
        </authorList>
    </citation>
    <scope>NUCLEOTIDE SEQUENCE [LARGE SCALE GENOMIC DNA]</scope>
    <source>
        <strain evidence="11 12">NRRL62606</strain>
    </source>
</reference>
<dbReference type="Pfam" id="PF22191">
    <property type="entry name" value="IBR_1"/>
    <property type="match status" value="1"/>
</dbReference>
<feature type="compositionally biased region" description="Polar residues" evidence="9">
    <location>
        <begin position="186"/>
        <end position="197"/>
    </location>
</feature>
<dbReference type="AlphaFoldDB" id="A0A428RT02"/>
<feature type="region of interest" description="Disordered" evidence="9">
    <location>
        <begin position="141"/>
        <end position="277"/>
    </location>
</feature>